<reference evidence="1" key="1">
    <citation type="submission" date="2020-08" db="EMBL/GenBank/DDBJ databases">
        <title>Genome sequencing and assembly of the red palm weevil Rhynchophorus ferrugineus.</title>
        <authorList>
            <person name="Dias G.B."/>
            <person name="Bergman C.M."/>
            <person name="Manee M."/>
        </authorList>
    </citation>
    <scope>NUCLEOTIDE SEQUENCE</scope>
    <source>
        <strain evidence="1">AA-2017</strain>
        <tissue evidence="1">Whole larva</tissue>
    </source>
</reference>
<proteinExistence type="predicted"/>
<accession>A0A834MC28</accession>
<dbReference type="AlphaFoldDB" id="A0A834MC28"/>
<comment type="caution">
    <text evidence="1">The sequence shown here is derived from an EMBL/GenBank/DDBJ whole genome shotgun (WGS) entry which is preliminary data.</text>
</comment>
<dbReference type="EMBL" id="JAACXV010008253">
    <property type="protein sequence ID" value="KAF7276151.1"/>
    <property type="molecule type" value="Genomic_DNA"/>
</dbReference>
<protein>
    <submittedName>
        <fullName evidence="1">Uncharacterized protein</fullName>
    </submittedName>
</protein>
<gene>
    <name evidence="1" type="ORF">GWI33_010873</name>
</gene>
<keyword evidence="2" id="KW-1185">Reference proteome</keyword>
<name>A0A834MC28_RHYFE</name>
<evidence type="ECO:0000313" key="2">
    <source>
        <dbReference type="Proteomes" id="UP000625711"/>
    </source>
</evidence>
<evidence type="ECO:0000313" key="1">
    <source>
        <dbReference type="EMBL" id="KAF7276151.1"/>
    </source>
</evidence>
<dbReference type="Proteomes" id="UP000625711">
    <property type="component" value="Unassembled WGS sequence"/>
</dbReference>
<organism evidence="1 2">
    <name type="scientific">Rhynchophorus ferrugineus</name>
    <name type="common">Red palm weevil</name>
    <name type="synonym">Curculio ferrugineus</name>
    <dbReference type="NCBI Taxonomy" id="354439"/>
    <lineage>
        <taxon>Eukaryota</taxon>
        <taxon>Metazoa</taxon>
        <taxon>Ecdysozoa</taxon>
        <taxon>Arthropoda</taxon>
        <taxon>Hexapoda</taxon>
        <taxon>Insecta</taxon>
        <taxon>Pterygota</taxon>
        <taxon>Neoptera</taxon>
        <taxon>Endopterygota</taxon>
        <taxon>Coleoptera</taxon>
        <taxon>Polyphaga</taxon>
        <taxon>Cucujiformia</taxon>
        <taxon>Curculionidae</taxon>
        <taxon>Dryophthorinae</taxon>
        <taxon>Rhynchophorus</taxon>
    </lineage>
</organism>
<sequence length="66" mass="7806">MIIFYAWWTSGHCGIEKALVLDNIRYTNPSHRSIEQHQCKTIFHLLAPDHQVYAEMPCCPHHIHEH</sequence>